<comment type="caution">
    <text evidence="2">The sequence shown here is derived from an EMBL/GenBank/DDBJ whole genome shotgun (WGS) entry which is preliminary data.</text>
</comment>
<reference evidence="2" key="1">
    <citation type="submission" date="2022-08" db="EMBL/GenBank/DDBJ databases">
        <title>A Global Phylogenomic Analysis of the Shiitake Genus Lentinula.</title>
        <authorList>
            <consortium name="DOE Joint Genome Institute"/>
            <person name="Sierra-Patev S."/>
            <person name="Min B."/>
            <person name="Naranjo-Ortiz M."/>
            <person name="Looney B."/>
            <person name="Konkel Z."/>
            <person name="Slot J.C."/>
            <person name="Sakamoto Y."/>
            <person name="Steenwyk J.L."/>
            <person name="Rokas A."/>
            <person name="Carro J."/>
            <person name="Camarero S."/>
            <person name="Ferreira P."/>
            <person name="Molpeceres G."/>
            <person name="Ruiz-Duenas F.J."/>
            <person name="Serrano A."/>
            <person name="Henrissat B."/>
            <person name="Drula E."/>
            <person name="Hughes K.W."/>
            <person name="Mata J.L."/>
            <person name="Ishikawa N.K."/>
            <person name="Vargas-Isla R."/>
            <person name="Ushijima S."/>
            <person name="Smith C.A."/>
            <person name="Ahrendt S."/>
            <person name="Andreopoulos W."/>
            <person name="He G."/>
            <person name="Labutti K."/>
            <person name="Lipzen A."/>
            <person name="Ng V."/>
            <person name="Riley R."/>
            <person name="Sandor L."/>
            <person name="Barry K."/>
            <person name="Martinez A.T."/>
            <person name="Xiao Y."/>
            <person name="Gibbons J.G."/>
            <person name="Terashima K."/>
            <person name="Grigoriev I.V."/>
            <person name="Hibbett D.S."/>
        </authorList>
    </citation>
    <scope>NUCLEOTIDE SEQUENCE</scope>
    <source>
        <strain evidence="2">JLM2183</strain>
    </source>
</reference>
<evidence type="ECO:0000313" key="3">
    <source>
        <dbReference type="Proteomes" id="UP001150266"/>
    </source>
</evidence>
<gene>
    <name evidence="2" type="ORF">J3R30DRAFT_3881097</name>
</gene>
<proteinExistence type="predicted"/>
<evidence type="ECO:0008006" key="4">
    <source>
        <dbReference type="Google" id="ProtNLM"/>
    </source>
</evidence>
<evidence type="ECO:0000313" key="2">
    <source>
        <dbReference type="EMBL" id="KAJ4478968.1"/>
    </source>
</evidence>
<dbReference type="Proteomes" id="UP001150266">
    <property type="component" value="Unassembled WGS sequence"/>
</dbReference>
<keyword evidence="1" id="KW-0175">Coiled coil</keyword>
<name>A0A9W9DNF2_9AGAR</name>
<dbReference type="AlphaFoldDB" id="A0A9W9DNF2"/>
<accession>A0A9W9DNF2</accession>
<sequence>MTTPASACPKCGHSFVSVPLITPLPKDRIHRLLRTNDYLSDEDESMLQSFISNAPSKLSHLEARIVLVKALLDELETAKEDIRMAFSKRKKLLNPMRRMPEDLLVEIFLHGVGYYTDPEEYFLAAKHSLDLGSPPWTYGRVCHRWKEIAIQTPLLWTRVKVEMKNITSFWRHKVNIMSTSNVPRLPFGLSLLSLYLGRSAALPLSIYVDVPANCFSSSDDLAYGISVLMASYSRRWESLFLGKGQGFNMMFAEDSFPMLRTLRVQDDSDDTPTVIDIPALRLKSWSTPDHRLLNLHGLMSGSFEDRSTASSFAEIGRFNPVNLPGLRELVLDHRPTKTSAELKAPKTFLDSLTCLALVLLSVVTYGSQKSTIQGFEKRSAFKLERLDITGQTEIFDGGTQNNAYLKSLVIRSIGETANYGSFVSVQNVLSSLEPHAASLGSSSMAPFPAFRRLELHFSPYSVETWDTIEALFLCVSSRLSCANTAEYDKLSPIEVLITAPDGQARKMLDHPRLGELRLLGMKINIVAL</sequence>
<keyword evidence="3" id="KW-1185">Reference proteome</keyword>
<feature type="coiled-coil region" evidence="1">
    <location>
        <begin position="58"/>
        <end position="88"/>
    </location>
</feature>
<organism evidence="2 3">
    <name type="scientific">Lentinula aciculospora</name>
    <dbReference type="NCBI Taxonomy" id="153920"/>
    <lineage>
        <taxon>Eukaryota</taxon>
        <taxon>Fungi</taxon>
        <taxon>Dikarya</taxon>
        <taxon>Basidiomycota</taxon>
        <taxon>Agaricomycotina</taxon>
        <taxon>Agaricomycetes</taxon>
        <taxon>Agaricomycetidae</taxon>
        <taxon>Agaricales</taxon>
        <taxon>Marasmiineae</taxon>
        <taxon>Omphalotaceae</taxon>
        <taxon>Lentinula</taxon>
    </lineage>
</organism>
<evidence type="ECO:0000256" key="1">
    <source>
        <dbReference type="SAM" id="Coils"/>
    </source>
</evidence>
<dbReference type="EMBL" id="JAOTPV010000008">
    <property type="protein sequence ID" value="KAJ4478968.1"/>
    <property type="molecule type" value="Genomic_DNA"/>
</dbReference>
<dbReference type="OrthoDB" id="3365698at2759"/>
<protein>
    <recommendedName>
        <fullName evidence="4">F-box domain-containing protein</fullName>
    </recommendedName>
</protein>